<evidence type="ECO:0000259" key="4">
    <source>
        <dbReference type="Pfam" id="PF00724"/>
    </source>
</evidence>
<dbReference type="PANTHER" id="PTHR43656">
    <property type="entry name" value="BINDING OXIDOREDUCTASE, PUTATIVE (AFU_ORTHOLOGUE AFUA_2G08260)-RELATED"/>
    <property type="match status" value="1"/>
</dbReference>
<keyword evidence="1" id="KW-0285">Flavoprotein</keyword>
<reference evidence="5 6" key="1">
    <citation type="submission" date="2015-09" db="EMBL/GenBank/DDBJ databases">
        <title>Sorangium comparison.</title>
        <authorList>
            <person name="Zaburannyi N."/>
            <person name="Bunk B."/>
            <person name="Overmann J."/>
            <person name="Mueller R."/>
        </authorList>
    </citation>
    <scope>NUCLEOTIDE SEQUENCE [LARGE SCALE GENOMIC DNA]</scope>
    <source>
        <strain evidence="5 6">So ce26</strain>
    </source>
</reference>
<dbReference type="Pfam" id="PF00724">
    <property type="entry name" value="Oxidored_FMN"/>
    <property type="match status" value="1"/>
</dbReference>
<proteinExistence type="predicted"/>
<protein>
    <submittedName>
        <fullName evidence="5">NADH:flavin oxidoreductase</fullName>
    </submittedName>
</protein>
<evidence type="ECO:0000313" key="5">
    <source>
        <dbReference type="EMBL" id="AUX47751.1"/>
    </source>
</evidence>
<sequence length="392" mass="42584">MYRRSSFQRTGRRPTAAALRAGPSNATRRPVTSPLLSPFSFPNGLTATNRVWLAPLTNGQSHDDGSLGDDELRWLSYRARGGFGVVETCAAHVAEDGHAWKGELGIFADRLLPGLRRLATEIAAPGALGLVQLFHGGLRANPQVSGVPTWSASAVAEPDLPVPRAATEQDILLVIDRFRDAATRALSAGFAGVELHGAHGYLLGQFLSATQNRRTDRWGGAWENRARLLRETLRAVRAAVPASFVVGVRLSPEDWGQAKGLDLDENLTLARWLVEDGADFLHLSLWDASKPSQKRPDTHPLPLFREAVGASLPLVVAGGVWTRAEAEALLDKGATAVALGRAGIANPDWPQRIEDPAWQPRRPPLTRAELHERGVSETFAGYLRRWKGFVAD</sequence>
<dbReference type="SUPFAM" id="SSF51395">
    <property type="entry name" value="FMN-linked oxidoreductases"/>
    <property type="match status" value="1"/>
</dbReference>
<dbReference type="AlphaFoldDB" id="A0A2L0F8D2"/>
<evidence type="ECO:0000256" key="2">
    <source>
        <dbReference type="ARBA" id="ARBA00023002"/>
    </source>
</evidence>
<dbReference type="InterPro" id="IPR001155">
    <property type="entry name" value="OxRdtase_FMN_N"/>
</dbReference>
<name>A0A2L0F8D2_SORCE</name>
<gene>
    <name evidence="5" type="ORF">SOCE26_092750</name>
</gene>
<dbReference type="CDD" id="cd02803">
    <property type="entry name" value="OYE_like_FMN_family"/>
    <property type="match status" value="1"/>
</dbReference>
<dbReference type="GO" id="GO:0016491">
    <property type="term" value="F:oxidoreductase activity"/>
    <property type="evidence" value="ECO:0007669"/>
    <property type="project" value="UniProtKB-KW"/>
</dbReference>
<dbReference type="InterPro" id="IPR013785">
    <property type="entry name" value="Aldolase_TIM"/>
</dbReference>
<evidence type="ECO:0000256" key="3">
    <source>
        <dbReference type="SAM" id="MobiDB-lite"/>
    </source>
</evidence>
<dbReference type="Proteomes" id="UP000238348">
    <property type="component" value="Chromosome"/>
</dbReference>
<dbReference type="InterPro" id="IPR051799">
    <property type="entry name" value="NADH_flavin_oxidoreductase"/>
</dbReference>
<dbReference type="Gene3D" id="3.20.20.70">
    <property type="entry name" value="Aldolase class I"/>
    <property type="match status" value="1"/>
</dbReference>
<accession>A0A2L0F8D2</accession>
<evidence type="ECO:0000313" key="6">
    <source>
        <dbReference type="Proteomes" id="UP000238348"/>
    </source>
</evidence>
<organism evidence="5 6">
    <name type="scientific">Sorangium cellulosum</name>
    <name type="common">Polyangium cellulosum</name>
    <dbReference type="NCBI Taxonomy" id="56"/>
    <lineage>
        <taxon>Bacteria</taxon>
        <taxon>Pseudomonadati</taxon>
        <taxon>Myxococcota</taxon>
        <taxon>Polyangia</taxon>
        <taxon>Polyangiales</taxon>
        <taxon>Polyangiaceae</taxon>
        <taxon>Sorangium</taxon>
    </lineage>
</organism>
<dbReference type="GO" id="GO:0010181">
    <property type="term" value="F:FMN binding"/>
    <property type="evidence" value="ECO:0007669"/>
    <property type="project" value="InterPro"/>
</dbReference>
<keyword evidence="2" id="KW-0560">Oxidoreductase</keyword>
<feature type="region of interest" description="Disordered" evidence="3">
    <location>
        <begin position="1"/>
        <end position="33"/>
    </location>
</feature>
<feature type="domain" description="NADH:flavin oxidoreductase/NADH oxidase N-terminal" evidence="4">
    <location>
        <begin position="35"/>
        <end position="354"/>
    </location>
</feature>
<dbReference type="PANTHER" id="PTHR43656:SF2">
    <property type="entry name" value="BINDING OXIDOREDUCTASE, PUTATIVE (AFU_ORTHOLOGUE AFUA_2G08260)-RELATED"/>
    <property type="match status" value="1"/>
</dbReference>
<evidence type="ECO:0000256" key="1">
    <source>
        <dbReference type="ARBA" id="ARBA00022630"/>
    </source>
</evidence>
<dbReference type="EMBL" id="CP012673">
    <property type="protein sequence ID" value="AUX47751.1"/>
    <property type="molecule type" value="Genomic_DNA"/>
</dbReference>